<feature type="compositionally biased region" description="Acidic residues" evidence="1">
    <location>
        <begin position="557"/>
        <end position="568"/>
    </location>
</feature>
<feature type="region of interest" description="Disordered" evidence="1">
    <location>
        <begin position="557"/>
        <end position="641"/>
    </location>
</feature>
<accession>A0ABR0SRI6</accession>
<evidence type="ECO:0008006" key="4">
    <source>
        <dbReference type="Google" id="ProtNLM"/>
    </source>
</evidence>
<reference evidence="2 3" key="1">
    <citation type="submission" date="2024-01" db="EMBL/GenBank/DDBJ databases">
        <title>Complete genome of Cladobotryum mycophilum ATHUM6906.</title>
        <authorList>
            <person name="Christinaki A.C."/>
            <person name="Myridakis A.I."/>
            <person name="Kouvelis V.N."/>
        </authorList>
    </citation>
    <scope>NUCLEOTIDE SEQUENCE [LARGE SCALE GENOMIC DNA]</scope>
    <source>
        <strain evidence="2 3">ATHUM6906</strain>
    </source>
</reference>
<feature type="compositionally biased region" description="Polar residues" evidence="1">
    <location>
        <begin position="592"/>
        <end position="626"/>
    </location>
</feature>
<dbReference type="Proteomes" id="UP001338125">
    <property type="component" value="Unassembled WGS sequence"/>
</dbReference>
<keyword evidence="3" id="KW-1185">Reference proteome</keyword>
<name>A0ABR0SRI6_9HYPO</name>
<evidence type="ECO:0000313" key="3">
    <source>
        <dbReference type="Proteomes" id="UP001338125"/>
    </source>
</evidence>
<comment type="caution">
    <text evidence="2">The sequence shown here is derived from an EMBL/GenBank/DDBJ whole genome shotgun (WGS) entry which is preliminary data.</text>
</comment>
<gene>
    <name evidence="2" type="ORF">PT974_03165</name>
</gene>
<protein>
    <recommendedName>
        <fullName evidence="4">Protein NO VEIN C-terminal domain-containing protein</fullName>
    </recommendedName>
</protein>
<proteinExistence type="predicted"/>
<evidence type="ECO:0000313" key="2">
    <source>
        <dbReference type="EMBL" id="KAK5994782.1"/>
    </source>
</evidence>
<dbReference type="EMBL" id="JAVFKD010000004">
    <property type="protein sequence ID" value="KAK5994782.1"/>
    <property type="molecule type" value="Genomic_DNA"/>
</dbReference>
<evidence type="ECO:0000256" key="1">
    <source>
        <dbReference type="SAM" id="MobiDB-lite"/>
    </source>
</evidence>
<organism evidence="2 3">
    <name type="scientific">Cladobotryum mycophilum</name>
    <dbReference type="NCBI Taxonomy" id="491253"/>
    <lineage>
        <taxon>Eukaryota</taxon>
        <taxon>Fungi</taxon>
        <taxon>Dikarya</taxon>
        <taxon>Ascomycota</taxon>
        <taxon>Pezizomycotina</taxon>
        <taxon>Sordariomycetes</taxon>
        <taxon>Hypocreomycetidae</taxon>
        <taxon>Hypocreales</taxon>
        <taxon>Hypocreaceae</taxon>
        <taxon>Cladobotryum</taxon>
    </lineage>
</organism>
<feature type="compositionally biased region" description="Polar residues" evidence="1">
    <location>
        <begin position="569"/>
        <end position="583"/>
    </location>
</feature>
<sequence length="874" mass="100208">MEEQERFPFLELEGTSSPEELITEWIFLNTNSGVGKDDNVKLLVDILVNIKYSNFCLETPINRYERLLELYAAIYVKYLGSMNQQAEMTSVKESFDEYDDLIFVPAQGDQKETWAEPNECLWEAPLIMTTKHPLKNLYKYSLDTDKMIYLSYFLQQILSIPNASYSDLTMELEHPRESGCENFDQILALYEYLHEMETSAVADKVRQEFATKNIIFVVNHGKPGWYKSSECLWSSTTEIQGKVTLNDHYEGLKDFFIDTLNVTTLTLQMVYDELLQIGSQRTVEEVKDIIRSFNALLQTEADKVDPAPLLKACVFLVDYPNGTVILRSADTEFAIADRNYLTDYFKDKIKLLDYDLEEVRQLKPFFEWANLTHRYLSVVVKEITSISDGVRRPISVSDRDLKRKAHALLRIAATFDSPRYRDDATGLYQLLRTADVVETNGILSMLSIVQDGRPVEVEVAVGDVHIDEALSVLTIYVPANKRKQAFCFSSPLLMNLADWLMRDSVIQIRDEIDNTLITALTALLTIEIFAVDLILDRQGIIQVPILNEDIEAIESDDVETLDPLDDDNGSSLRSMTPDTSPSGQLIGYAEARNTSNNGTCDESLSSISEQVVTRQSHMSRHSSVATYSRPEPIPSPHPRLTDDNAPYRLLLNKVLAAARNATFPSSGTFDMTGLINALPEEHSFEGFDGLNVRTRFRSDNQLERDRKVGAAGELYAFELLSRLDPSLQNWSRDNWQSTIRRYVRVHPDYADLEPWHGRDTADITYDDTEGDLTAMLIDRGYLDHDDWEDARPRYYIEVKTTTGPCRTPFYMSKHQYQRMQNVHNENQRSKVYMILRVFEIESSEINMRVYLDPEQLRLDESLLFTGETWSVVPE</sequence>